<sequence>MLLPVCISVFLLSIGWSMFIINKRKKNNESDGGIKSYLSMICLYAIALFSVAGVAFDILGIWHSVVTILLLLLAGYFTKFIPRNEES</sequence>
<dbReference type="Proteomes" id="UP000308230">
    <property type="component" value="Unassembled WGS sequence"/>
</dbReference>
<name>A0A5R9F0Z1_9BACL</name>
<keyword evidence="3" id="KW-1185">Reference proteome</keyword>
<evidence type="ECO:0000256" key="1">
    <source>
        <dbReference type="SAM" id="Phobius"/>
    </source>
</evidence>
<keyword evidence="1" id="KW-1133">Transmembrane helix</keyword>
<keyword evidence="1" id="KW-0472">Membrane</keyword>
<reference evidence="2 3" key="1">
    <citation type="submission" date="2019-04" db="EMBL/GenBank/DDBJ databases">
        <title>Bacillus caeni sp. nov., a bacterium isolated from mangrove sediment.</title>
        <authorList>
            <person name="Huang H."/>
            <person name="Mo K."/>
            <person name="Hu Y."/>
        </authorList>
    </citation>
    <scope>NUCLEOTIDE SEQUENCE [LARGE SCALE GENOMIC DNA]</scope>
    <source>
        <strain evidence="2 3">HB172195</strain>
    </source>
</reference>
<evidence type="ECO:0000313" key="2">
    <source>
        <dbReference type="EMBL" id="TLS37227.1"/>
    </source>
</evidence>
<feature type="transmembrane region" description="Helical" evidence="1">
    <location>
        <begin position="34"/>
        <end position="55"/>
    </location>
</feature>
<dbReference type="RefSeq" id="WP_138126702.1">
    <property type="nucleotide sequence ID" value="NZ_SWLG01000007.1"/>
</dbReference>
<dbReference type="OrthoDB" id="2427984at2"/>
<protein>
    <recommendedName>
        <fullName evidence="4">Group-specific protein</fullName>
    </recommendedName>
</protein>
<evidence type="ECO:0008006" key="4">
    <source>
        <dbReference type="Google" id="ProtNLM"/>
    </source>
</evidence>
<evidence type="ECO:0000313" key="3">
    <source>
        <dbReference type="Proteomes" id="UP000308230"/>
    </source>
</evidence>
<feature type="transmembrane region" description="Helical" evidence="1">
    <location>
        <begin position="61"/>
        <end position="81"/>
    </location>
</feature>
<comment type="caution">
    <text evidence="2">The sequence shown here is derived from an EMBL/GenBank/DDBJ whole genome shotgun (WGS) entry which is preliminary data.</text>
</comment>
<dbReference type="EMBL" id="SWLG01000007">
    <property type="protein sequence ID" value="TLS37227.1"/>
    <property type="molecule type" value="Genomic_DNA"/>
</dbReference>
<dbReference type="AlphaFoldDB" id="A0A5R9F0Z1"/>
<accession>A0A5R9F0Z1</accession>
<feature type="transmembrane region" description="Helical" evidence="1">
    <location>
        <begin position="6"/>
        <end position="22"/>
    </location>
</feature>
<organism evidence="2 3">
    <name type="scientific">Exobacillus caeni</name>
    <dbReference type="NCBI Taxonomy" id="2574798"/>
    <lineage>
        <taxon>Bacteria</taxon>
        <taxon>Bacillati</taxon>
        <taxon>Bacillota</taxon>
        <taxon>Bacilli</taxon>
        <taxon>Bacillales</taxon>
        <taxon>Guptibacillaceae</taxon>
        <taxon>Exobacillus</taxon>
    </lineage>
</organism>
<gene>
    <name evidence="2" type="ORF">FCL54_11930</name>
</gene>
<keyword evidence="1" id="KW-0812">Transmembrane</keyword>
<proteinExistence type="predicted"/>